<accession>A0A2U1JZP7</accession>
<reference evidence="1 2" key="1">
    <citation type="submission" date="2018-04" db="EMBL/GenBank/DDBJ databases">
        <title>Flavobacterium sp. nov., isolated from glacier ice.</title>
        <authorList>
            <person name="Liu Q."/>
            <person name="Xin Y.-H."/>
        </authorList>
    </citation>
    <scope>NUCLEOTIDE SEQUENCE [LARGE SCALE GENOMIC DNA]</scope>
    <source>
        <strain evidence="1 2">LB2P30</strain>
    </source>
</reference>
<comment type="caution">
    <text evidence="1">The sequence shown here is derived from an EMBL/GenBank/DDBJ whole genome shotgun (WGS) entry which is preliminary data.</text>
</comment>
<sequence length="99" mass="11475">MLYLDKFLISIIPLLTLNTTNLNKFTHENECLLAPFEVEILFYLVFFSNEIKKIETESGISSIQNKLNKKQLPKTIAVLIIAQLFCFLNHFVNPNKMVL</sequence>
<name>A0A2U1JZP7_9FLAO</name>
<dbReference type="Proteomes" id="UP000245618">
    <property type="component" value="Unassembled WGS sequence"/>
</dbReference>
<evidence type="ECO:0000313" key="1">
    <source>
        <dbReference type="EMBL" id="PWA10243.1"/>
    </source>
</evidence>
<proteinExistence type="predicted"/>
<protein>
    <submittedName>
        <fullName evidence="1">Uncharacterized protein</fullName>
    </submittedName>
</protein>
<dbReference type="EMBL" id="QCZH01000004">
    <property type="protein sequence ID" value="PWA10243.1"/>
    <property type="molecule type" value="Genomic_DNA"/>
</dbReference>
<gene>
    <name evidence="1" type="ORF">DB891_05985</name>
</gene>
<keyword evidence="2" id="KW-1185">Reference proteome</keyword>
<evidence type="ECO:0000313" key="2">
    <source>
        <dbReference type="Proteomes" id="UP000245618"/>
    </source>
</evidence>
<organism evidence="1 2">
    <name type="scientific">Flavobacterium laiguense</name>
    <dbReference type="NCBI Taxonomy" id="2169409"/>
    <lineage>
        <taxon>Bacteria</taxon>
        <taxon>Pseudomonadati</taxon>
        <taxon>Bacteroidota</taxon>
        <taxon>Flavobacteriia</taxon>
        <taxon>Flavobacteriales</taxon>
        <taxon>Flavobacteriaceae</taxon>
        <taxon>Flavobacterium</taxon>
    </lineage>
</organism>
<dbReference type="AlphaFoldDB" id="A0A2U1JZP7"/>